<evidence type="ECO:0000259" key="4">
    <source>
        <dbReference type="PROSITE" id="PS50893"/>
    </source>
</evidence>
<reference evidence="5 6" key="1">
    <citation type="submission" date="2016-11" db="EMBL/GenBank/DDBJ databases">
        <authorList>
            <person name="Jaros S."/>
            <person name="Januszkiewicz K."/>
            <person name="Wedrychowicz H."/>
        </authorList>
    </citation>
    <scope>NUCLEOTIDE SEQUENCE [LARGE SCALE GENOMIC DNA]</scope>
    <source>
        <strain evidence="5 6">CGMCC 1.10190</strain>
    </source>
</reference>
<dbReference type="SUPFAM" id="SSF52540">
    <property type="entry name" value="P-loop containing nucleoside triphosphate hydrolases"/>
    <property type="match status" value="1"/>
</dbReference>
<keyword evidence="1" id="KW-1003">Cell membrane</keyword>
<dbReference type="GO" id="GO:0005524">
    <property type="term" value="F:ATP binding"/>
    <property type="evidence" value="ECO:0007669"/>
    <property type="project" value="UniProtKB-KW"/>
</dbReference>
<dbReference type="InterPro" id="IPR017871">
    <property type="entry name" value="ABC_transporter-like_CS"/>
</dbReference>
<dbReference type="STRING" id="658167.SAMN04488135_11525"/>
<dbReference type="EMBL" id="FQXE01000015">
    <property type="protein sequence ID" value="SHI23930.1"/>
    <property type="molecule type" value="Genomic_DNA"/>
</dbReference>
<dbReference type="Pfam" id="PF00005">
    <property type="entry name" value="ABC_tran"/>
    <property type="match status" value="1"/>
</dbReference>
<name>A0A1M5ZI68_9BURK</name>
<dbReference type="RefSeq" id="WP_084136181.1">
    <property type="nucleotide sequence ID" value="NZ_FQXE01000015.1"/>
</dbReference>
<evidence type="ECO:0000256" key="3">
    <source>
        <dbReference type="ARBA" id="ARBA00022840"/>
    </source>
</evidence>
<dbReference type="InterPro" id="IPR027417">
    <property type="entry name" value="P-loop_NTPase"/>
</dbReference>
<keyword evidence="1" id="KW-0472">Membrane</keyword>
<evidence type="ECO:0000313" key="6">
    <source>
        <dbReference type="Proteomes" id="UP000184226"/>
    </source>
</evidence>
<dbReference type="InterPro" id="IPR003439">
    <property type="entry name" value="ABC_transporter-like_ATP-bd"/>
</dbReference>
<dbReference type="AlphaFoldDB" id="A0A1M5ZI68"/>
<dbReference type="CDD" id="cd03214">
    <property type="entry name" value="ABC_Iron-Siderophores_B12_Hemin"/>
    <property type="match status" value="1"/>
</dbReference>
<protein>
    <submittedName>
        <fullName evidence="5">Iron complex transport system ATP-binding protein</fullName>
    </submittedName>
</protein>
<evidence type="ECO:0000256" key="1">
    <source>
        <dbReference type="ARBA" id="ARBA00022475"/>
    </source>
</evidence>
<proteinExistence type="predicted"/>
<keyword evidence="6" id="KW-1185">Reference proteome</keyword>
<accession>A0A1M5ZI68</accession>
<dbReference type="PANTHER" id="PTHR42794">
    <property type="entry name" value="HEMIN IMPORT ATP-BINDING PROTEIN HMUV"/>
    <property type="match status" value="1"/>
</dbReference>
<dbReference type="Proteomes" id="UP000184226">
    <property type="component" value="Unassembled WGS sequence"/>
</dbReference>
<dbReference type="PROSITE" id="PS50893">
    <property type="entry name" value="ABC_TRANSPORTER_2"/>
    <property type="match status" value="1"/>
</dbReference>
<evidence type="ECO:0000313" key="5">
    <source>
        <dbReference type="EMBL" id="SHI23930.1"/>
    </source>
</evidence>
<dbReference type="GO" id="GO:0016887">
    <property type="term" value="F:ATP hydrolysis activity"/>
    <property type="evidence" value="ECO:0007669"/>
    <property type="project" value="InterPro"/>
</dbReference>
<evidence type="ECO:0000256" key="2">
    <source>
        <dbReference type="ARBA" id="ARBA00022741"/>
    </source>
</evidence>
<dbReference type="InterPro" id="IPR003593">
    <property type="entry name" value="AAA+_ATPase"/>
</dbReference>
<dbReference type="Gene3D" id="3.40.50.300">
    <property type="entry name" value="P-loop containing nucleotide triphosphate hydrolases"/>
    <property type="match status" value="1"/>
</dbReference>
<organism evidence="5 6">
    <name type="scientific">Pollutimonas bauzanensis</name>
    <dbReference type="NCBI Taxonomy" id="658167"/>
    <lineage>
        <taxon>Bacteria</taxon>
        <taxon>Pseudomonadati</taxon>
        <taxon>Pseudomonadota</taxon>
        <taxon>Betaproteobacteria</taxon>
        <taxon>Burkholderiales</taxon>
        <taxon>Alcaligenaceae</taxon>
        <taxon>Pollutimonas</taxon>
    </lineage>
</organism>
<sequence>MNPEPSRSTLQVGGLSCTLGANHVLRKLSLPALRGGQLVALLGRNGSGKSTLLRSIAGLVPARADTLMLDGEDLRPLGARARAAAIRYLPQSLPDFVHLTVTEAVLVALKARAAVSTAAAMQKAAAVLGDLGLEHLGSCFLDELSGGQKQLVGLAQALVHEPAVLLLDEPLASLDLNYQHHVMQMLSGLALARGLLIIIVLHDLNIALRYANAALLLHDGALLASGEPPAVITAPHLAQAFLVRARVERCSQGRSNVFVDDLIQL</sequence>
<keyword evidence="3 5" id="KW-0067">ATP-binding</keyword>
<gene>
    <name evidence="5" type="ORF">SAMN04488135_11525</name>
</gene>
<dbReference type="SMART" id="SM00382">
    <property type="entry name" value="AAA"/>
    <property type="match status" value="1"/>
</dbReference>
<keyword evidence="2" id="KW-0547">Nucleotide-binding</keyword>
<feature type="domain" description="ABC transporter" evidence="4">
    <location>
        <begin position="10"/>
        <end position="244"/>
    </location>
</feature>
<dbReference type="OrthoDB" id="5296765at2"/>
<dbReference type="PROSITE" id="PS00211">
    <property type="entry name" value="ABC_TRANSPORTER_1"/>
    <property type="match status" value="1"/>
</dbReference>
<dbReference type="PANTHER" id="PTHR42794:SF2">
    <property type="entry name" value="ABC TRANSPORTER ATP-BINDING PROTEIN"/>
    <property type="match status" value="1"/>
</dbReference>